<feature type="compositionally biased region" description="Basic and acidic residues" evidence="1">
    <location>
        <begin position="23"/>
        <end position="53"/>
    </location>
</feature>
<reference evidence="2" key="1">
    <citation type="journal article" date="2023" name="Mol. Phylogenet. Evol.">
        <title>Genome-scale phylogeny and comparative genomics of the fungal order Sordariales.</title>
        <authorList>
            <person name="Hensen N."/>
            <person name="Bonometti L."/>
            <person name="Westerberg I."/>
            <person name="Brannstrom I.O."/>
            <person name="Guillou S."/>
            <person name="Cros-Aarteil S."/>
            <person name="Calhoun S."/>
            <person name="Haridas S."/>
            <person name="Kuo A."/>
            <person name="Mondo S."/>
            <person name="Pangilinan J."/>
            <person name="Riley R."/>
            <person name="LaButti K."/>
            <person name="Andreopoulos B."/>
            <person name="Lipzen A."/>
            <person name="Chen C."/>
            <person name="Yan M."/>
            <person name="Daum C."/>
            <person name="Ng V."/>
            <person name="Clum A."/>
            <person name="Steindorff A."/>
            <person name="Ohm R.A."/>
            <person name="Martin F."/>
            <person name="Silar P."/>
            <person name="Natvig D.O."/>
            <person name="Lalanne C."/>
            <person name="Gautier V."/>
            <person name="Ament-Velasquez S.L."/>
            <person name="Kruys A."/>
            <person name="Hutchinson M.I."/>
            <person name="Powell A.J."/>
            <person name="Barry K."/>
            <person name="Miller A.N."/>
            <person name="Grigoriev I.V."/>
            <person name="Debuchy R."/>
            <person name="Gladieux P."/>
            <person name="Hiltunen Thoren M."/>
            <person name="Johannesson H."/>
        </authorList>
    </citation>
    <scope>NUCLEOTIDE SEQUENCE</scope>
    <source>
        <strain evidence="2">CBS 990.96</strain>
    </source>
</reference>
<keyword evidence="3" id="KW-1185">Reference proteome</keyword>
<feature type="region of interest" description="Disordered" evidence="1">
    <location>
        <begin position="1"/>
        <end position="123"/>
    </location>
</feature>
<dbReference type="EMBL" id="MU865317">
    <property type="protein sequence ID" value="KAK4228546.1"/>
    <property type="molecule type" value="Genomic_DNA"/>
</dbReference>
<reference evidence="2" key="2">
    <citation type="submission" date="2023-05" db="EMBL/GenBank/DDBJ databases">
        <authorList>
            <consortium name="Lawrence Berkeley National Laboratory"/>
            <person name="Steindorff A."/>
            <person name="Hensen N."/>
            <person name="Bonometti L."/>
            <person name="Westerberg I."/>
            <person name="Brannstrom I.O."/>
            <person name="Guillou S."/>
            <person name="Cros-Aarteil S."/>
            <person name="Calhoun S."/>
            <person name="Haridas S."/>
            <person name="Kuo A."/>
            <person name="Mondo S."/>
            <person name="Pangilinan J."/>
            <person name="Riley R."/>
            <person name="Labutti K."/>
            <person name="Andreopoulos B."/>
            <person name="Lipzen A."/>
            <person name="Chen C."/>
            <person name="Yanf M."/>
            <person name="Daum C."/>
            <person name="Ng V."/>
            <person name="Clum A."/>
            <person name="Ohm R."/>
            <person name="Martin F."/>
            <person name="Silar P."/>
            <person name="Natvig D."/>
            <person name="Lalanne C."/>
            <person name="Gautier V."/>
            <person name="Ament-Velasquez S.L."/>
            <person name="Kruys A."/>
            <person name="Hutchinson M.I."/>
            <person name="Powell A.J."/>
            <person name="Barry K."/>
            <person name="Miller A.N."/>
            <person name="Grigoriev I.V."/>
            <person name="Debuchy R."/>
            <person name="Gladieux P."/>
            <person name="Thoren M.H."/>
            <person name="Johannesson H."/>
        </authorList>
    </citation>
    <scope>NUCLEOTIDE SEQUENCE</scope>
    <source>
        <strain evidence="2">CBS 990.96</strain>
    </source>
</reference>
<comment type="caution">
    <text evidence="2">The sequence shown here is derived from an EMBL/GenBank/DDBJ whole genome shotgun (WGS) entry which is preliminary data.</text>
</comment>
<evidence type="ECO:0000256" key="1">
    <source>
        <dbReference type="SAM" id="MobiDB-lite"/>
    </source>
</evidence>
<feature type="compositionally biased region" description="Basic and acidic residues" evidence="1">
    <location>
        <begin position="61"/>
        <end position="71"/>
    </location>
</feature>
<feature type="compositionally biased region" description="Basic and acidic residues" evidence="1">
    <location>
        <begin position="83"/>
        <end position="105"/>
    </location>
</feature>
<dbReference type="AlphaFoldDB" id="A0AAN7BRV5"/>
<feature type="compositionally biased region" description="Low complexity" evidence="1">
    <location>
        <begin position="1"/>
        <end position="21"/>
    </location>
</feature>
<sequence>MSQSPSSSDKPSDMSSNKPSDVSPKKRSDKTSDESPDKSSDKGSDKGSDKDSDRDDDEPSDKDSDRDSDRDDDRDDDEPSDIASDKDSDKDSHENLPLNKDDGESQRSGSSSPTIPAPPAPKQQENIRKMYAKRADLQVQLNASKMNTHFLKAQIATNDLQANIAMLEAKGEKMGLKEDIEFKLYIQQAMETSVELETILLEMKIKMMEKKIEEEDMGEEGDIGMAY</sequence>
<evidence type="ECO:0000313" key="3">
    <source>
        <dbReference type="Proteomes" id="UP001301958"/>
    </source>
</evidence>
<proteinExistence type="predicted"/>
<evidence type="ECO:0000313" key="2">
    <source>
        <dbReference type="EMBL" id="KAK4228546.1"/>
    </source>
</evidence>
<protein>
    <submittedName>
        <fullName evidence="2">Uncharacterized protein</fullName>
    </submittedName>
</protein>
<accession>A0AAN7BRV5</accession>
<dbReference type="Proteomes" id="UP001301958">
    <property type="component" value="Unassembled WGS sequence"/>
</dbReference>
<name>A0AAN7BRV5_9PEZI</name>
<organism evidence="2 3">
    <name type="scientific">Podospora fimiseda</name>
    <dbReference type="NCBI Taxonomy" id="252190"/>
    <lineage>
        <taxon>Eukaryota</taxon>
        <taxon>Fungi</taxon>
        <taxon>Dikarya</taxon>
        <taxon>Ascomycota</taxon>
        <taxon>Pezizomycotina</taxon>
        <taxon>Sordariomycetes</taxon>
        <taxon>Sordariomycetidae</taxon>
        <taxon>Sordariales</taxon>
        <taxon>Podosporaceae</taxon>
        <taxon>Podospora</taxon>
    </lineage>
</organism>
<gene>
    <name evidence="2" type="ORF">QBC38DRAFT_523787</name>
</gene>